<dbReference type="PROSITE" id="PS51201">
    <property type="entry name" value="RCK_N"/>
    <property type="match status" value="2"/>
</dbReference>
<keyword evidence="4" id="KW-0633">Potassium transport</keyword>
<evidence type="ECO:0000256" key="1">
    <source>
        <dbReference type="ARBA" id="ARBA00004651"/>
    </source>
</evidence>
<keyword evidence="10" id="KW-0406">Ion transport</keyword>
<evidence type="ECO:0000256" key="13">
    <source>
        <dbReference type="ARBA" id="ARBA00034430"/>
    </source>
</evidence>
<gene>
    <name evidence="21" type="primary">KCNU1</name>
</gene>
<evidence type="ECO:0000256" key="10">
    <source>
        <dbReference type="ARBA" id="ARBA00023065"/>
    </source>
</evidence>
<evidence type="ECO:0000256" key="14">
    <source>
        <dbReference type="ARBA" id="ARBA00058651"/>
    </source>
</evidence>
<feature type="domain" description="RCK N-terminal" evidence="19">
    <location>
        <begin position="319"/>
        <end position="461"/>
    </location>
</feature>
<sequence length="1017" mass="115296">MDGHKHDWIKEQGRHCNEYFQSAFIGSCLSIFLGGILLILMYRATYFSWMFLAAKLEIQMTTTVHPTFIWWKRHFQDWVLMMLSAQTSVGRVLVILVFLFSIGSLIIYFINCYSAIQFCLSFQDRTINIDLFFNIFFLFYFGLRFLAASDKLKFWVELNSIVDFFTITPVCVSFYLEKNWLGLRFLRALRLLELPKILQFLQIIKSGTSIKLSKLLAVFVSTWLTAAGFLHWIENSGDPWEGQTNFQSLGYFECLYMVMVTMSTVGYGDIVAKTILGRCFLLFFIIGGLMLFANFIPEIADIVGSTKIYKGSYKTVKGRKFIVVCGDITLHSVTAFLRDFLSQDTGEITTEILFLGETAPNLELETVFRCYSAYASFFQGSIMKNEDLQRVRLGDAEACLILADVCSAQPYTEDASNIMRVLSIKNQYAHVRVIIQIIESSNKVYLPKLPNWDWKKGDCIICFAELKLGLIAQSCLVPGLTTLLTRLFIRDDTQVTKNFLLGHWHEIQGMDYNVLTGCLSNDFIDLTFQEVCRICFVKLNLMLLAIQFKHGRYANSILINPPSTIKIQYKTMGFFIARSTAEVKRARHYCKRCHDDIDIPDNIGKCHCKKRRGFSLSLPVTEEKSSESLLDATGMFHWCEAVPLEKALLKRNKNLGPVLRNHIVVCVFGDASSSLIGLRNFVMPLRASNFTFDELKDIVFVGSLEYLQREWEFIQNFPKLFVLQGTALSCADLKAVSIKHCTICAVLSAHARSAGDQTLVDTTSILATLNIRSMQFKFRSSGATKTMEVNRDPMDMKSQLSQLPFKSIPIITELKVASNAQFFEQNMKGSADGTEKQHAACFFRGSVFSDSFLDSLLCTAYYNHHVLALLQTLVIGGSNPQLEEHLAEKISLSGSYSNITQFAPRNRCKLALLPLTDDPASVEEILVYFGDVYCKALDMFGIICFGLYRIEEEEENNPAENRFVISRPSNNLEILASDLFFCLVPFNTSVTNLTSVIANMIPTKRKTALNTGKPLIL</sequence>
<dbReference type="InterPro" id="IPR003929">
    <property type="entry name" value="K_chnl_BK_asu"/>
</dbReference>
<evidence type="ECO:0000256" key="2">
    <source>
        <dbReference type="ARBA" id="ARBA00022448"/>
    </source>
</evidence>
<keyword evidence="5 18" id="KW-0812">Transmembrane</keyword>
<dbReference type="FunFam" id="3.40.50.720:FF:000005">
    <property type="entry name" value="calcium-activated potassium channel subunit alpha-1 isoform X6"/>
    <property type="match status" value="1"/>
</dbReference>
<evidence type="ECO:0000256" key="17">
    <source>
        <dbReference type="ARBA" id="ARBA00080924"/>
    </source>
</evidence>
<feature type="transmembrane region" description="Helical" evidence="18">
    <location>
        <begin position="131"/>
        <end position="148"/>
    </location>
</feature>
<dbReference type="Gene3D" id="1.10.287.70">
    <property type="match status" value="1"/>
</dbReference>
<dbReference type="Pfam" id="PF03493">
    <property type="entry name" value="BK_channel_a"/>
    <property type="match status" value="1"/>
</dbReference>
<evidence type="ECO:0000256" key="5">
    <source>
        <dbReference type="ARBA" id="ARBA00022692"/>
    </source>
</evidence>
<evidence type="ECO:0000256" key="9">
    <source>
        <dbReference type="ARBA" id="ARBA00022989"/>
    </source>
</evidence>
<evidence type="ECO:0000313" key="21">
    <source>
        <dbReference type="RefSeq" id="XP_054854030.1"/>
    </source>
</evidence>
<keyword evidence="3" id="KW-1003">Cell membrane</keyword>
<dbReference type="PANTHER" id="PTHR10027:SF23">
    <property type="entry name" value="POTASSIUM CHANNEL SUBFAMILY U MEMBER 1"/>
    <property type="match status" value="1"/>
</dbReference>
<dbReference type="GO" id="GO:0005886">
    <property type="term" value="C:plasma membrane"/>
    <property type="evidence" value="ECO:0007669"/>
    <property type="project" value="UniProtKB-SubCell"/>
</dbReference>
<feature type="transmembrane region" description="Helical" evidence="18">
    <location>
        <begin position="248"/>
        <end position="268"/>
    </location>
</feature>
<dbReference type="RefSeq" id="XP_054854030.1">
    <property type="nucleotide sequence ID" value="XM_054998055.1"/>
</dbReference>
<keyword evidence="9 18" id="KW-1133">Transmembrane helix</keyword>
<dbReference type="InterPro" id="IPR048735">
    <property type="entry name" value="Slowpoke-like_C"/>
</dbReference>
<organism evidence="20 21">
    <name type="scientific">Eublepharis macularius</name>
    <name type="common">Leopard gecko</name>
    <name type="synonym">Cyrtodactylus macularius</name>
    <dbReference type="NCBI Taxonomy" id="481883"/>
    <lineage>
        <taxon>Eukaryota</taxon>
        <taxon>Metazoa</taxon>
        <taxon>Chordata</taxon>
        <taxon>Craniata</taxon>
        <taxon>Vertebrata</taxon>
        <taxon>Euteleostomi</taxon>
        <taxon>Lepidosauria</taxon>
        <taxon>Squamata</taxon>
        <taxon>Bifurcata</taxon>
        <taxon>Gekkota</taxon>
        <taxon>Eublepharidae</taxon>
        <taxon>Eublepharinae</taxon>
        <taxon>Eublepharis</taxon>
    </lineage>
</organism>
<dbReference type="GO" id="GO:0034702">
    <property type="term" value="C:monoatomic ion channel complex"/>
    <property type="evidence" value="ECO:0007669"/>
    <property type="project" value="UniProtKB-KW"/>
</dbReference>
<dbReference type="InterPro" id="IPR005821">
    <property type="entry name" value="Ion_trans_dom"/>
</dbReference>
<evidence type="ECO:0000256" key="7">
    <source>
        <dbReference type="ARBA" id="ARBA00022882"/>
    </source>
</evidence>
<dbReference type="AlphaFoldDB" id="A0AA97LFP3"/>
<dbReference type="InterPro" id="IPR047871">
    <property type="entry name" value="K_chnl_Slo-like"/>
</dbReference>
<evidence type="ECO:0000256" key="4">
    <source>
        <dbReference type="ARBA" id="ARBA00022538"/>
    </source>
</evidence>
<accession>A0AA97LFP3</accession>
<dbReference type="PRINTS" id="PR01449">
    <property type="entry name" value="BKCHANNELA"/>
</dbReference>
<keyword evidence="6" id="KW-0631">Potassium channel</keyword>
<comment type="function">
    <text evidence="14">Testis-specific potassium channel activated by both intracellular pH and membrane voltage that mediates export of K(+). Represents the primary spermatozoan K(+) current. The channel underlies a pH-triggered membrane hyperpolarization during the process of sperm capacitation, as sperm encounter the alkaline environment near the ovum in the female reproductive tract, thereby playing an essential for male fertility.</text>
</comment>
<dbReference type="KEGG" id="emc:129342348"/>
<dbReference type="InterPro" id="IPR003148">
    <property type="entry name" value="RCK_N"/>
</dbReference>
<comment type="subcellular location">
    <subcellularLocation>
        <location evidence="1">Cell membrane</location>
        <topology evidence="1">Multi-pass membrane protein</topology>
    </subcellularLocation>
</comment>
<feature type="domain" description="RCK N-terminal" evidence="19">
    <location>
        <begin position="660"/>
        <end position="808"/>
    </location>
</feature>
<dbReference type="PANTHER" id="PTHR10027">
    <property type="entry name" value="CALCIUM-ACTIVATED POTASSIUM CHANNEL ALPHA CHAIN"/>
    <property type="match status" value="1"/>
</dbReference>
<feature type="transmembrane region" description="Helical" evidence="18">
    <location>
        <begin position="154"/>
        <end position="176"/>
    </location>
</feature>
<dbReference type="GO" id="GO:0005267">
    <property type="term" value="F:potassium channel activity"/>
    <property type="evidence" value="ECO:0007669"/>
    <property type="project" value="UniProtKB-KW"/>
</dbReference>
<dbReference type="CTD" id="157855"/>
<dbReference type="Gene3D" id="3.40.50.720">
    <property type="entry name" value="NAD(P)-binding Rossmann-like Domain"/>
    <property type="match status" value="2"/>
</dbReference>
<comment type="catalytic activity">
    <reaction evidence="13">
        <text>K(+)(in) = K(+)(out)</text>
        <dbReference type="Rhea" id="RHEA:29463"/>
        <dbReference type="ChEBI" id="CHEBI:29103"/>
    </reaction>
</comment>
<keyword evidence="20" id="KW-1185">Reference proteome</keyword>
<dbReference type="SUPFAM" id="SSF81324">
    <property type="entry name" value="Voltage-gated potassium channels"/>
    <property type="match status" value="1"/>
</dbReference>
<feature type="transmembrane region" description="Helical" evidence="18">
    <location>
        <begin position="20"/>
        <end position="42"/>
    </location>
</feature>
<feature type="transmembrane region" description="Helical" evidence="18">
    <location>
        <begin position="275"/>
        <end position="296"/>
    </location>
</feature>
<evidence type="ECO:0000256" key="12">
    <source>
        <dbReference type="ARBA" id="ARBA00023303"/>
    </source>
</evidence>
<feature type="transmembrane region" description="Helical" evidence="18">
    <location>
        <begin position="215"/>
        <end position="233"/>
    </location>
</feature>
<evidence type="ECO:0000256" key="11">
    <source>
        <dbReference type="ARBA" id="ARBA00023136"/>
    </source>
</evidence>
<dbReference type="Pfam" id="PF21014">
    <property type="entry name" value="Slowpoke_C"/>
    <property type="match status" value="1"/>
</dbReference>
<feature type="transmembrane region" description="Helical" evidence="18">
    <location>
        <begin position="91"/>
        <end position="110"/>
    </location>
</feature>
<protein>
    <recommendedName>
        <fullName evidence="15">Potassium channel subfamily U member 1</fullName>
    </recommendedName>
    <alternativeName>
        <fullName evidence="17">Calcium-activated potassium channel subunit alpha-3</fullName>
    </alternativeName>
    <alternativeName>
        <fullName evidence="16">Slowpoke homolog 3</fullName>
    </alternativeName>
</protein>
<evidence type="ECO:0000259" key="19">
    <source>
        <dbReference type="PROSITE" id="PS51201"/>
    </source>
</evidence>
<dbReference type="Pfam" id="PF22614">
    <property type="entry name" value="Slo-like_RCK"/>
    <property type="match status" value="2"/>
</dbReference>
<keyword evidence="7" id="KW-0851">Voltage-gated channel</keyword>
<keyword evidence="8" id="KW-0630">Potassium</keyword>
<dbReference type="GeneID" id="129342348"/>
<dbReference type="Proteomes" id="UP001190640">
    <property type="component" value="Chromosome 14"/>
</dbReference>
<evidence type="ECO:0000256" key="18">
    <source>
        <dbReference type="SAM" id="Phobius"/>
    </source>
</evidence>
<evidence type="ECO:0000256" key="16">
    <source>
        <dbReference type="ARBA" id="ARBA00075149"/>
    </source>
</evidence>
<evidence type="ECO:0000256" key="8">
    <source>
        <dbReference type="ARBA" id="ARBA00022958"/>
    </source>
</evidence>
<reference evidence="21" key="1">
    <citation type="submission" date="2025-08" db="UniProtKB">
        <authorList>
            <consortium name="RefSeq"/>
        </authorList>
    </citation>
    <scope>IDENTIFICATION</scope>
    <source>
        <tissue evidence="21">Blood</tissue>
    </source>
</reference>
<dbReference type="Pfam" id="PF00520">
    <property type="entry name" value="Ion_trans"/>
    <property type="match status" value="1"/>
</dbReference>
<keyword evidence="12 21" id="KW-0407">Ion channel</keyword>
<dbReference type="FunFam" id="1.10.287.70:FF:000130">
    <property type="entry name" value="Potassium calcium-activated channel subfamily U member 1"/>
    <property type="match status" value="1"/>
</dbReference>
<evidence type="ECO:0000256" key="6">
    <source>
        <dbReference type="ARBA" id="ARBA00022826"/>
    </source>
</evidence>
<keyword evidence="2" id="KW-0813">Transport</keyword>
<dbReference type="FunFam" id="3.40.50.720:FF:000403">
    <property type="entry name" value="Potassium calcium-activated channel subfamily U member 1"/>
    <property type="match status" value="1"/>
</dbReference>
<keyword evidence="11 18" id="KW-0472">Membrane</keyword>
<evidence type="ECO:0000256" key="3">
    <source>
        <dbReference type="ARBA" id="ARBA00022475"/>
    </source>
</evidence>
<proteinExistence type="predicted"/>
<evidence type="ECO:0000313" key="20">
    <source>
        <dbReference type="Proteomes" id="UP001190640"/>
    </source>
</evidence>
<evidence type="ECO:0000256" key="15">
    <source>
        <dbReference type="ARBA" id="ARBA00072463"/>
    </source>
</evidence>
<name>A0AA97LFP3_EUBMA</name>